<sequence length="243" mass="27511">MDTVPLSFFEAVCAGLCITTLPAGAKLSGYCGKTVRSTLANKALYYCDVKDGVEGSQYLKYVSSGREVRTPEEIEAVPKKFVQDLLIHWDGKKENVSREILKRFPYSRHQFWIHSSSINEAWVDFARSLNRVSVGIILKLDDNAIPLLQKLVDSRKLLWLPIYEEACEGAIMEVLKSLLCQEQFTCLYVRRFSAGPWNSVVVLELLKFWAENSEQLRGTKLTVGGHCEDGVQQLEKFILERAG</sequence>
<dbReference type="WBParaSite" id="L893_g4767.t1">
    <property type="protein sequence ID" value="L893_g4767.t1"/>
    <property type="gene ID" value="L893_g4767"/>
</dbReference>
<accession>A0A1I8AEE1</accession>
<evidence type="ECO:0000313" key="2">
    <source>
        <dbReference type="WBParaSite" id="L893_g4767.t1"/>
    </source>
</evidence>
<reference evidence="2" key="1">
    <citation type="submission" date="2016-11" db="UniProtKB">
        <authorList>
            <consortium name="WormBaseParasite"/>
        </authorList>
    </citation>
    <scope>IDENTIFICATION</scope>
</reference>
<organism evidence="1 2">
    <name type="scientific">Steinernema glaseri</name>
    <dbReference type="NCBI Taxonomy" id="37863"/>
    <lineage>
        <taxon>Eukaryota</taxon>
        <taxon>Metazoa</taxon>
        <taxon>Ecdysozoa</taxon>
        <taxon>Nematoda</taxon>
        <taxon>Chromadorea</taxon>
        <taxon>Rhabditida</taxon>
        <taxon>Tylenchina</taxon>
        <taxon>Panagrolaimomorpha</taxon>
        <taxon>Strongyloidoidea</taxon>
        <taxon>Steinernematidae</taxon>
        <taxon>Steinernema</taxon>
    </lineage>
</organism>
<keyword evidence="1" id="KW-1185">Reference proteome</keyword>
<dbReference type="Proteomes" id="UP000095287">
    <property type="component" value="Unplaced"/>
</dbReference>
<proteinExistence type="predicted"/>
<name>A0A1I8AEE1_9BILA</name>
<protein>
    <submittedName>
        <fullName evidence="2">TIR domain-containing protein</fullName>
    </submittedName>
</protein>
<evidence type="ECO:0000313" key="1">
    <source>
        <dbReference type="Proteomes" id="UP000095287"/>
    </source>
</evidence>
<dbReference type="AlphaFoldDB" id="A0A1I8AEE1"/>